<accession>A0A2G9Q8M3</accession>
<name>A0A2G9Q8M3_AQUCT</name>
<keyword evidence="2" id="KW-1185">Reference proteome</keyword>
<evidence type="ECO:0000313" key="1">
    <source>
        <dbReference type="EMBL" id="PIO11930.1"/>
    </source>
</evidence>
<gene>
    <name evidence="1" type="ORF">AB205_0026640</name>
</gene>
<evidence type="ECO:0000313" key="2">
    <source>
        <dbReference type="Proteomes" id="UP000228934"/>
    </source>
</evidence>
<dbReference type="EMBL" id="KZ060698">
    <property type="protein sequence ID" value="PIO11930.1"/>
    <property type="molecule type" value="Genomic_DNA"/>
</dbReference>
<reference evidence="2" key="1">
    <citation type="journal article" date="2017" name="Nat. Commun.">
        <title>The North American bullfrog draft genome provides insight into hormonal regulation of long noncoding RNA.</title>
        <authorList>
            <person name="Hammond S.A."/>
            <person name="Warren R.L."/>
            <person name="Vandervalk B.P."/>
            <person name="Kucuk E."/>
            <person name="Khan H."/>
            <person name="Gibb E.A."/>
            <person name="Pandoh P."/>
            <person name="Kirk H."/>
            <person name="Zhao Y."/>
            <person name="Jones M."/>
            <person name="Mungall A.J."/>
            <person name="Coope R."/>
            <person name="Pleasance S."/>
            <person name="Moore R.A."/>
            <person name="Holt R.A."/>
            <person name="Round J.M."/>
            <person name="Ohora S."/>
            <person name="Walle B.V."/>
            <person name="Veldhoen N."/>
            <person name="Helbing C.C."/>
            <person name="Birol I."/>
        </authorList>
    </citation>
    <scope>NUCLEOTIDE SEQUENCE [LARGE SCALE GENOMIC DNA]</scope>
</reference>
<organism evidence="1 2">
    <name type="scientific">Aquarana catesbeiana</name>
    <name type="common">American bullfrog</name>
    <name type="synonym">Rana catesbeiana</name>
    <dbReference type="NCBI Taxonomy" id="8400"/>
    <lineage>
        <taxon>Eukaryota</taxon>
        <taxon>Metazoa</taxon>
        <taxon>Chordata</taxon>
        <taxon>Craniata</taxon>
        <taxon>Vertebrata</taxon>
        <taxon>Euteleostomi</taxon>
        <taxon>Amphibia</taxon>
        <taxon>Batrachia</taxon>
        <taxon>Anura</taxon>
        <taxon>Neobatrachia</taxon>
        <taxon>Ranoidea</taxon>
        <taxon>Ranidae</taxon>
        <taxon>Aquarana</taxon>
    </lineage>
</organism>
<dbReference type="Proteomes" id="UP000228934">
    <property type="component" value="Unassembled WGS sequence"/>
</dbReference>
<protein>
    <submittedName>
        <fullName evidence="1">Uncharacterized protein</fullName>
    </submittedName>
</protein>
<sequence length="57" mass="6677">MDPVMGTHQRDVPVLCIPGIPHRKMRPSLTIIRVETSGIIILLLKKKIKRRMRSMEW</sequence>
<dbReference type="AlphaFoldDB" id="A0A2G9Q8M3"/>
<proteinExistence type="predicted"/>